<keyword evidence="1" id="KW-0472">Membrane</keyword>
<evidence type="ECO:0000313" key="3">
    <source>
        <dbReference type="Proteomes" id="UP000006762"/>
    </source>
</evidence>
<dbReference type="RefSeq" id="WP_009572397.1">
    <property type="nucleotide sequence ID" value="NZ_AMRK01000006.1"/>
</dbReference>
<dbReference type="STRING" id="1208323.B30_12232"/>
<evidence type="ECO:0000313" key="2">
    <source>
        <dbReference type="EMBL" id="EKE70768.1"/>
    </source>
</evidence>
<feature type="transmembrane region" description="Helical" evidence="1">
    <location>
        <begin position="79"/>
        <end position="107"/>
    </location>
</feature>
<dbReference type="EMBL" id="AMRK01000006">
    <property type="protein sequence ID" value="EKE70768.1"/>
    <property type="molecule type" value="Genomic_DNA"/>
</dbReference>
<accession>K2J6U9</accession>
<protein>
    <submittedName>
        <fullName evidence="2">Uncharacterized protein</fullName>
    </submittedName>
</protein>
<keyword evidence="3" id="KW-1185">Reference proteome</keyword>
<gene>
    <name evidence="2" type="ORF">B30_12232</name>
</gene>
<evidence type="ECO:0000256" key="1">
    <source>
        <dbReference type="SAM" id="Phobius"/>
    </source>
</evidence>
<dbReference type="Proteomes" id="UP000006762">
    <property type="component" value="Unassembled WGS sequence"/>
</dbReference>
<keyword evidence="1" id="KW-0812">Transmembrane</keyword>
<dbReference type="AlphaFoldDB" id="K2J6U9"/>
<comment type="caution">
    <text evidence="2">The sequence shown here is derived from an EMBL/GenBank/DDBJ whole genome shotgun (WGS) entry which is preliminary data.</text>
</comment>
<organism evidence="2 3">
    <name type="scientific">Celeribacter baekdonensis B30</name>
    <dbReference type="NCBI Taxonomy" id="1208323"/>
    <lineage>
        <taxon>Bacteria</taxon>
        <taxon>Pseudomonadati</taxon>
        <taxon>Pseudomonadota</taxon>
        <taxon>Alphaproteobacteria</taxon>
        <taxon>Rhodobacterales</taxon>
        <taxon>Roseobacteraceae</taxon>
        <taxon>Celeribacter</taxon>
    </lineage>
</organism>
<sequence length="185" mass="20385">MSDTFNYVGVKFGMAGEYPQFLAAELEKVRAQGQKMCLAVVAVLSGAATVVSWLISLEKPARAGIISMVSEASIGTLPLLLWVLLSLVAGFCCLFYLVFALLLAFSANPIFAPIEKRGCFPPRWLRKLDEAKFSESSPDTWKTNLENILQKRLALRDAADFIAYMLLGTCGALAIFVILQAWKWV</sequence>
<name>K2J6U9_9RHOB</name>
<feature type="transmembrane region" description="Helical" evidence="1">
    <location>
        <begin position="36"/>
        <end position="55"/>
    </location>
</feature>
<proteinExistence type="predicted"/>
<reference evidence="2 3" key="1">
    <citation type="submission" date="2012-09" db="EMBL/GenBank/DDBJ databases">
        <title>Celeribacter baekdonensis B30 Genome Sequencing.</title>
        <authorList>
            <person name="Wang W."/>
        </authorList>
    </citation>
    <scope>NUCLEOTIDE SEQUENCE [LARGE SCALE GENOMIC DNA]</scope>
    <source>
        <strain evidence="2 3">B30</strain>
    </source>
</reference>
<keyword evidence="1" id="KW-1133">Transmembrane helix</keyword>
<feature type="transmembrane region" description="Helical" evidence="1">
    <location>
        <begin position="161"/>
        <end position="182"/>
    </location>
</feature>